<dbReference type="AlphaFoldDB" id="A0A139KEY0"/>
<dbReference type="RefSeq" id="WP_016272559.1">
    <property type="nucleotide sequence ID" value="NZ_CAXTFW010000005.1"/>
</dbReference>
<evidence type="ECO:0000313" key="2">
    <source>
        <dbReference type="EMBL" id="MDC1900345.1"/>
    </source>
</evidence>
<name>A0A139KEY0_BACUN</name>
<evidence type="ECO:0000313" key="3">
    <source>
        <dbReference type="Proteomes" id="UP000095419"/>
    </source>
</evidence>
<evidence type="ECO:0000313" key="1">
    <source>
        <dbReference type="EMBL" id="CUO74963.1"/>
    </source>
</evidence>
<dbReference type="Proteomes" id="UP001222603">
    <property type="component" value="Unassembled WGS sequence"/>
</dbReference>
<sequence length="58" mass="6608">MKKLLYLGLLSVCVLLGSCVEKNVSNVFDKVERYMDVYPDSALLLLEQIPHPEELRGK</sequence>
<reference evidence="1 3" key="1">
    <citation type="submission" date="2015-09" db="EMBL/GenBank/DDBJ databases">
        <authorList>
            <consortium name="Pathogen Informatics"/>
        </authorList>
    </citation>
    <scope>NUCLEOTIDE SEQUENCE [LARGE SCALE GENOMIC DNA]</scope>
    <source>
        <strain evidence="1 3">2789STDY5608791</strain>
    </source>
</reference>
<protein>
    <submittedName>
        <fullName evidence="2">Uncharacterized protein</fullName>
    </submittedName>
</protein>
<evidence type="ECO:0000313" key="4">
    <source>
        <dbReference type="Proteomes" id="UP001222603"/>
    </source>
</evidence>
<dbReference type="Proteomes" id="UP000095419">
    <property type="component" value="Unassembled WGS sequence"/>
</dbReference>
<reference evidence="2" key="2">
    <citation type="submission" date="2022-10" db="EMBL/GenBank/DDBJ databases">
        <title>Human gut microbiome strain richness.</title>
        <authorList>
            <person name="Chen-Liaw A."/>
        </authorList>
    </citation>
    <scope>NUCLEOTIDE SEQUENCE</scope>
    <source>
        <strain evidence="2">1001713st1_F9_1001713B170221_170320</strain>
    </source>
</reference>
<gene>
    <name evidence="1" type="ORF">ERS417307_02364</name>
    <name evidence="2" type="ORF">POZ10_06910</name>
</gene>
<organism evidence="2 4">
    <name type="scientific">Bacteroides uniformis</name>
    <dbReference type="NCBI Taxonomy" id="820"/>
    <lineage>
        <taxon>Bacteria</taxon>
        <taxon>Pseudomonadati</taxon>
        <taxon>Bacteroidota</taxon>
        <taxon>Bacteroidia</taxon>
        <taxon>Bacteroidales</taxon>
        <taxon>Bacteroidaceae</taxon>
        <taxon>Bacteroides</taxon>
    </lineage>
</organism>
<dbReference type="EMBL" id="CYZF01000006">
    <property type="protein sequence ID" value="CUO74963.1"/>
    <property type="molecule type" value="Genomic_DNA"/>
</dbReference>
<dbReference type="EMBL" id="JAQNSI010000200">
    <property type="protein sequence ID" value="MDC1900345.1"/>
    <property type="molecule type" value="Genomic_DNA"/>
</dbReference>
<accession>A0A139KEY0</accession>
<dbReference type="PATRIC" id="fig|820.27.peg.842"/>
<proteinExistence type="predicted"/>
<dbReference type="PROSITE" id="PS51257">
    <property type="entry name" value="PROKAR_LIPOPROTEIN"/>
    <property type="match status" value="1"/>
</dbReference>